<reference evidence="2" key="1">
    <citation type="submission" date="2020-12" db="EMBL/GenBank/DDBJ databases">
        <authorList>
            <consortium name="Molecular Ecology Group"/>
        </authorList>
    </citation>
    <scope>NUCLEOTIDE SEQUENCE</scope>
    <source>
        <strain evidence="2">TBG_1078</strain>
    </source>
</reference>
<name>A0A811YKW0_NYCPR</name>
<accession>A0A811YKW0</accession>
<sequence>MAPREEGSQAERMSPLRHPFLSPSPLTHTHTQLELLASGRRPAAGPLAPTWLPASDTPSPHFLPNTSPPPPFGSGGRAPPLQCGNVPAAPTGRSNRQSGAEADARPGQ</sequence>
<evidence type="ECO:0000313" key="2">
    <source>
        <dbReference type="EMBL" id="CAD7677484.1"/>
    </source>
</evidence>
<evidence type="ECO:0000313" key="3">
    <source>
        <dbReference type="Proteomes" id="UP000645828"/>
    </source>
</evidence>
<dbReference type="EMBL" id="CAJHUB010000678">
    <property type="protein sequence ID" value="CAD7677484.1"/>
    <property type="molecule type" value="Genomic_DNA"/>
</dbReference>
<dbReference type="Proteomes" id="UP000645828">
    <property type="component" value="Unassembled WGS sequence"/>
</dbReference>
<dbReference type="AlphaFoldDB" id="A0A811YKW0"/>
<comment type="caution">
    <text evidence="2">The sequence shown here is derived from an EMBL/GenBank/DDBJ whole genome shotgun (WGS) entry which is preliminary data.</text>
</comment>
<evidence type="ECO:0000256" key="1">
    <source>
        <dbReference type="SAM" id="MobiDB-lite"/>
    </source>
</evidence>
<protein>
    <submittedName>
        <fullName evidence="2">(raccoon dog) hypothetical protein</fullName>
    </submittedName>
</protein>
<proteinExistence type="predicted"/>
<feature type="region of interest" description="Disordered" evidence="1">
    <location>
        <begin position="1"/>
        <end position="108"/>
    </location>
</feature>
<organism evidence="2 3">
    <name type="scientific">Nyctereutes procyonoides</name>
    <name type="common">Raccoon dog</name>
    <name type="synonym">Canis procyonoides</name>
    <dbReference type="NCBI Taxonomy" id="34880"/>
    <lineage>
        <taxon>Eukaryota</taxon>
        <taxon>Metazoa</taxon>
        <taxon>Chordata</taxon>
        <taxon>Craniata</taxon>
        <taxon>Vertebrata</taxon>
        <taxon>Euteleostomi</taxon>
        <taxon>Mammalia</taxon>
        <taxon>Eutheria</taxon>
        <taxon>Laurasiatheria</taxon>
        <taxon>Carnivora</taxon>
        <taxon>Caniformia</taxon>
        <taxon>Canidae</taxon>
        <taxon>Nyctereutes</taxon>
    </lineage>
</organism>
<keyword evidence="3" id="KW-1185">Reference proteome</keyword>
<gene>
    <name evidence="2" type="ORF">NYPRO_LOCUS10282</name>
</gene>